<keyword evidence="8 13" id="KW-0547">Nucleotide-binding</keyword>
<reference evidence="15" key="1">
    <citation type="journal article" date="2017" name="Proc. Natl. Acad. Sci. U.S.A.">
        <title>Simulation of Deepwater Horizon oil plume reveals substrate specialization within a complex community of hydrocarbon-degraders.</title>
        <authorList>
            <person name="Hu P."/>
            <person name="Dubinsky E.A."/>
            <person name="Probst A.J."/>
            <person name="Wang J."/>
            <person name="Sieber C.M.K."/>
            <person name="Tom L.M."/>
            <person name="Gardinali P."/>
            <person name="Banfield J.F."/>
            <person name="Atlas R.M."/>
            <person name="Andersen G.L."/>
        </authorList>
    </citation>
    <scope>NUCLEOTIDE SEQUENCE [LARGE SCALE GENOMIC DNA]</scope>
</reference>
<dbReference type="RefSeq" id="WP_303686085.1">
    <property type="nucleotide sequence ID" value="NZ_CAJXYO010000061.1"/>
</dbReference>
<dbReference type="GO" id="GO:0009029">
    <property type="term" value="F:lipid-A 4'-kinase activity"/>
    <property type="evidence" value="ECO:0007669"/>
    <property type="project" value="UniProtKB-UniRule"/>
</dbReference>
<proteinExistence type="inferred from homology"/>
<evidence type="ECO:0000256" key="8">
    <source>
        <dbReference type="ARBA" id="ARBA00022741"/>
    </source>
</evidence>
<evidence type="ECO:0000256" key="9">
    <source>
        <dbReference type="ARBA" id="ARBA00022777"/>
    </source>
</evidence>
<accession>A0A1Z8B786</accession>
<evidence type="ECO:0000256" key="11">
    <source>
        <dbReference type="ARBA" id="ARBA00023098"/>
    </source>
</evidence>
<dbReference type="InterPro" id="IPR027417">
    <property type="entry name" value="P-loop_NTPase"/>
</dbReference>
<keyword evidence="11 13" id="KW-0443">Lipid metabolism</keyword>
<evidence type="ECO:0000256" key="10">
    <source>
        <dbReference type="ARBA" id="ARBA00022840"/>
    </source>
</evidence>
<evidence type="ECO:0000313" key="15">
    <source>
        <dbReference type="Proteomes" id="UP000196102"/>
    </source>
</evidence>
<comment type="catalytic activity">
    <reaction evidence="13">
        <text>a lipid A disaccharide + ATP = a lipid IVA + ADP + H(+)</text>
        <dbReference type="Rhea" id="RHEA:67840"/>
        <dbReference type="ChEBI" id="CHEBI:15378"/>
        <dbReference type="ChEBI" id="CHEBI:30616"/>
        <dbReference type="ChEBI" id="CHEBI:176343"/>
        <dbReference type="ChEBI" id="CHEBI:176425"/>
        <dbReference type="ChEBI" id="CHEBI:456216"/>
        <dbReference type="EC" id="2.7.1.130"/>
    </reaction>
</comment>
<organism evidence="14 15">
    <name type="scientific">Nonlabens dokdonensis</name>
    <dbReference type="NCBI Taxonomy" id="328515"/>
    <lineage>
        <taxon>Bacteria</taxon>
        <taxon>Pseudomonadati</taxon>
        <taxon>Bacteroidota</taxon>
        <taxon>Flavobacteriia</taxon>
        <taxon>Flavobacteriales</taxon>
        <taxon>Flavobacteriaceae</taxon>
        <taxon>Nonlabens</taxon>
    </lineage>
</organism>
<keyword evidence="7 13" id="KW-0808">Transferase</keyword>
<protein>
    <recommendedName>
        <fullName evidence="4 13">Tetraacyldisaccharide 4'-kinase</fullName>
        <ecNumber evidence="3 13">2.7.1.130</ecNumber>
    </recommendedName>
    <alternativeName>
        <fullName evidence="12 13">Lipid A 4'-kinase</fullName>
    </alternativeName>
</protein>
<evidence type="ECO:0000256" key="1">
    <source>
        <dbReference type="ARBA" id="ARBA00002274"/>
    </source>
</evidence>
<dbReference type="HAMAP" id="MF_00409">
    <property type="entry name" value="LpxK"/>
    <property type="match status" value="1"/>
</dbReference>
<dbReference type="NCBIfam" id="TIGR00682">
    <property type="entry name" value="lpxK"/>
    <property type="match status" value="1"/>
</dbReference>
<dbReference type="AlphaFoldDB" id="A0A1Z8B786"/>
<dbReference type="PANTHER" id="PTHR42724">
    <property type="entry name" value="TETRAACYLDISACCHARIDE 4'-KINASE"/>
    <property type="match status" value="1"/>
</dbReference>
<comment type="similarity">
    <text evidence="13">Belongs to the LpxK family.</text>
</comment>
<keyword evidence="6 13" id="KW-0441">Lipid A biosynthesis</keyword>
<gene>
    <name evidence="13" type="primary">lpxK</name>
    <name evidence="14" type="ORF">A9Q93_03960</name>
</gene>
<keyword evidence="5 13" id="KW-0444">Lipid biosynthesis</keyword>
<evidence type="ECO:0000256" key="5">
    <source>
        <dbReference type="ARBA" id="ARBA00022516"/>
    </source>
</evidence>
<dbReference type="Proteomes" id="UP000196102">
    <property type="component" value="Unassembled WGS sequence"/>
</dbReference>
<dbReference type="UniPathway" id="UPA00359">
    <property type="reaction ID" value="UER00482"/>
</dbReference>
<dbReference type="InterPro" id="IPR003758">
    <property type="entry name" value="LpxK"/>
</dbReference>
<evidence type="ECO:0000256" key="2">
    <source>
        <dbReference type="ARBA" id="ARBA00004870"/>
    </source>
</evidence>
<dbReference type="PANTHER" id="PTHR42724:SF1">
    <property type="entry name" value="TETRAACYLDISACCHARIDE 4'-KINASE, MITOCHONDRIAL-RELATED"/>
    <property type="match status" value="1"/>
</dbReference>
<feature type="binding site" evidence="13">
    <location>
        <begin position="47"/>
        <end position="54"/>
    </location>
    <ligand>
        <name>ATP</name>
        <dbReference type="ChEBI" id="CHEBI:30616"/>
    </ligand>
</feature>
<name>A0A1Z8B786_9FLAO</name>
<keyword evidence="9 13" id="KW-0418">Kinase</keyword>
<sequence length="322" mass="37014">MQELRLLLYPFSVLYDGITSLRNWAFDLGIMDQKQFEIPIIAVGNLSTGGTGKTPMIEYLIRVHSDKKVAVLSRGYGRKTTGYIELNEQDSPERVGDEPLQIKMKFRDAIVSAVCEKRVDGINSLLKNHDLDIILLDDAYQHRHVKASHYILLTSYDKLYVDDYILPAGNLRESSRGAKRANTVIVTKCPVDLSLVDREKIASKLKLSSSQSLYFSTIRYDNYIHNEERAIALNSLKDQAVTIVTGIAKPQTFVQHLSQFVTVTHLQFKDHHYFSNEEITMFRTKSLIITTEKDYIRLKQYRLENVYYLPIRTSFIDAKPQL</sequence>
<dbReference type="GO" id="GO:0009244">
    <property type="term" value="P:lipopolysaccharide core region biosynthetic process"/>
    <property type="evidence" value="ECO:0007669"/>
    <property type="project" value="TreeGrafter"/>
</dbReference>
<comment type="function">
    <text evidence="1 13">Transfers the gamma-phosphate of ATP to the 4'-position of a tetraacyldisaccharide 1-phosphate intermediate (termed DS-1-P) to form tetraacyldisaccharide 1,4'-bis-phosphate (lipid IVA).</text>
</comment>
<evidence type="ECO:0000256" key="13">
    <source>
        <dbReference type="HAMAP-Rule" id="MF_00409"/>
    </source>
</evidence>
<dbReference type="EC" id="2.7.1.130" evidence="3 13"/>
<dbReference type="GO" id="GO:0005886">
    <property type="term" value="C:plasma membrane"/>
    <property type="evidence" value="ECO:0007669"/>
    <property type="project" value="TreeGrafter"/>
</dbReference>
<dbReference type="EMBL" id="MAAX01000068">
    <property type="protein sequence ID" value="OUS18407.1"/>
    <property type="molecule type" value="Genomic_DNA"/>
</dbReference>
<dbReference type="SUPFAM" id="SSF52540">
    <property type="entry name" value="P-loop containing nucleoside triphosphate hydrolases"/>
    <property type="match status" value="1"/>
</dbReference>
<evidence type="ECO:0000256" key="4">
    <source>
        <dbReference type="ARBA" id="ARBA00016436"/>
    </source>
</evidence>
<dbReference type="GO" id="GO:0005524">
    <property type="term" value="F:ATP binding"/>
    <property type="evidence" value="ECO:0007669"/>
    <property type="project" value="UniProtKB-UniRule"/>
</dbReference>
<evidence type="ECO:0000313" key="14">
    <source>
        <dbReference type="EMBL" id="OUS18407.1"/>
    </source>
</evidence>
<dbReference type="GO" id="GO:0009245">
    <property type="term" value="P:lipid A biosynthetic process"/>
    <property type="evidence" value="ECO:0007669"/>
    <property type="project" value="UniProtKB-UniRule"/>
</dbReference>
<evidence type="ECO:0000256" key="7">
    <source>
        <dbReference type="ARBA" id="ARBA00022679"/>
    </source>
</evidence>
<comment type="pathway">
    <text evidence="2 13">Glycolipid biosynthesis; lipid IV(A) biosynthesis; lipid IV(A) from (3R)-3-hydroxytetradecanoyl-[acyl-carrier-protein] and UDP-N-acetyl-alpha-D-glucosamine: step 6/6.</text>
</comment>
<evidence type="ECO:0000256" key="3">
    <source>
        <dbReference type="ARBA" id="ARBA00012071"/>
    </source>
</evidence>
<dbReference type="Pfam" id="PF02606">
    <property type="entry name" value="LpxK"/>
    <property type="match status" value="1"/>
</dbReference>
<comment type="caution">
    <text evidence="14">The sequence shown here is derived from an EMBL/GenBank/DDBJ whole genome shotgun (WGS) entry which is preliminary data.</text>
</comment>
<evidence type="ECO:0000256" key="12">
    <source>
        <dbReference type="ARBA" id="ARBA00029757"/>
    </source>
</evidence>
<keyword evidence="10 13" id="KW-0067">ATP-binding</keyword>
<evidence type="ECO:0000256" key="6">
    <source>
        <dbReference type="ARBA" id="ARBA00022556"/>
    </source>
</evidence>